<feature type="chain" id="PRO_5021232417" evidence="4">
    <location>
        <begin position="24"/>
        <end position="536"/>
    </location>
</feature>
<sequence length="536" mass="56750">MRLPFARLLAGSVLAAAVSAAWAQTAPAAQDAAAAPGMPDVPRFAITRFDVTGNTLLPQADVDAAVAPYAGAERDFGDVQRALEALEAVYHARGYNVVSVRLPEQELNGGVVRLVVVQTKIGKINVRDNKYFDATNIRRSVPALQEGQTPNLDRVSAQLKAANENPSKKITLRLAGGQADDEVDANIDVADQKPWRAMLNLDNTGTGETGRTHVTAALQHANLFGRDHVGSLQYTTTAQKPDQVSVWGAGYHIPLYELGDSVDLFANYSNVDSGVVAAGIFNLAVSGRGTVYGGRYNHTLAKRGTYESSLIYGFDWKAYRSTVLLGTSNFGNDITVHPLSVTYTGNQPLDGGEAAFSASLVKNVSGGDKGDSAAFAASRAGAKASYTLVRLAGNLTRRTASDWLLRAIANAQLSGDALVSGEQFGAGGSASVRGFEERELAGDSGLNTNLEAWTPELCGSTGKWQCRGLGFYDAAYVRRNHALAGELTSTTIGSVGLGLRMSYGTSMNLQVDWGHAVQHGALPGGNRVHVRVGFAY</sequence>
<keyword evidence="4" id="KW-0732">Signal</keyword>
<evidence type="ECO:0000313" key="7">
    <source>
        <dbReference type="EMBL" id="TFW16073.1"/>
    </source>
</evidence>
<organism evidence="7 8">
    <name type="scientific">Zemynaea arenosa</name>
    <dbReference type="NCBI Taxonomy" id="2561931"/>
    <lineage>
        <taxon>Bacteria</taxon>
        <taxon>Pseudomonadati</taxon>
        <taxon>Pseudomonadota</taxon>
        <taxon>Betaproteobacteria</taxon>
        <taxon>Burkholderiales</taxon>
        <taxon>Oxalobacteraceae</taxon>
        <taxon>Telluria group</taxon>
        <taxon>Zemynaea</taxon>
    </lineage>
</organism>
<dbReference type="AlphaFoldDB" id="A0A4Y9S7P6"/>
<protein>
    <submittedName>
        <fullName evidence="7">ShlB/FhaC/HecB family hemolysin secretion/activation protein</fullName>
    </submittedName>
</protein>
<dbReference type="Gene3D" id="3.10.20.310">
    <property type="entry name" value="membrane protein fhac"/>
    <property type="match status" value="1"/>
</dbReference>
<dbReference type="Gene3D" id="2.40.160.50">
    <property type="entry name" value="membrane protein fhac: a member of the omp85/tpsb transporter family"/>
    <property type="match status" value="1"/>
</dbReference>
<keyword evidence="1" id="KW-0472">Membrane</keyword>
<gene>
    <name evidence="7" type="ORF">E4L96_17005</name>
</gene>
<evidence type="ECO:0000256" key="3">
    <source>
        <dbReference type="ARBA" id="ARBA00023237"/>
    </source>
</evidence>
<keyword evidence="2" id="KW-0812">Transmembrane</keyword>
<feature type="domain" description="Polypeptide-transport-associated ShlB-type" evidence="6">
    <location>
        <begin position="44"/>
        <end position="118"/>
    </location>
</feature>
<keyword evidence="3" id="KW-0998">Cell outer membrane</keyword>
<dbReference type="Proteomes" id="UP000298438">
    <property type="component" value="Unassembled WGS sequence"/>
</dbReference>
<dbReference type="Pfam" id="PF03865">
    <property type="entry name" value="ShlB"/>
    <property type="match status" value="1"/>
</dbReference>
<feature type="signal peptide" evidence="4">
    <location>
        <begin position="1"/>
        <end position="23"/>
    </location>
</feature>
<evidence type="ECO:0000313" key="8">
    <source>
        <dbReference type="Proteomes" id="UP000298438"/>
    </source>
</evidence>
<dbReference type="PANTHER" id="PTHR34597">
    <property type="entry name" value="SLR1661 PROTEIN"/>
    <property type="match status" value="1"/>
</dbReference>
<dbReference type="GO" id="GO:0046819">
    <property type="term" value="P:protein secretion by the type V secretion system"/>
    <property type="evidence" value="ECO:0007669"/>
    <property type="project" value="TreeGrafter"/>
</dbReference>
<feature type="domain" description="Haemolysin activator HlyB C-terminal" evidence="5">
    <location>
        <begin position="185"/>
        <end position="500"/>
    </location>
</feature>
<dbReference type="Pfam" id="PF08479">
    <property type="entry name" value="POTRA_2"/>
    <property type="match status" value="1"/>
</dbReference>
<dbReference type="InterPro" id="IPR051544">
    <property type="entry name" value="TPS_OM_transporter"/>
</dbReference>
<evidence type="ECO:0000256" key="1">
    <source>
        <dbReference type="ARBA" id="ARBA00022452"/>
    </source>
</evidence>
<evidence type="ECO:0000259" key="5">
    <source>
        <dbReference type="Pfam" id="PF03865"/>
    </source>
</evidence>
<dbReference type="GO" id="GO:0098046">
    <property type="term" value="C:type V protein secretion system complex"/>
    <property type="evidence" value="ECO:0007669"/>
    <property type="project" value="TreeGrafter"/>
</dbReference>
<keyword evidence="1" id="KW-1134">Transmembrane beta strand</keyword>
<evidence type="ECO:0000256" key="4">
    <source>
        <dbReference type="SAM" id="SignalP"/>
    </source>
</evidence>
<dbReference type="OrthoDB" id="9763372at2"/>
<evidence type="ECO:0000259" key="6">
    <source>
        <dbReference type="Pfam" id="PF08479"/>
    </source>
</evidence>
<dbReference type="InterPro" id="IPR005565">
    <property type="entry name" value="Hemolysn_activator_HlyB_C"/>
</dbReference>
<dbReference type="RefSeq" id="WP_135208406.1">
    <property type="nucleotide sequence ID" value="NZ_SPVF01000219.1"/>
</dbReference>
<evidence type="ECO:0000256" key="2">
    <source>
        <dbReference type="ARBA" id="ARBA00022692"/>
    </source>
</evidence>
<accession>A0A4Y9S7P6</accession>
<keyword evidence="8" id="KW-1185">Reference proteome</keyword>
<dbReference type="InterPro" id="IPR013686">
    <property type="entry name" value="Polypept-transport_assoc_ShlB"/>
</dbReference>
<reference evidence="7 8" key="1">
    <citation type="submission" date="2019-03" db="EMBL/GenBank/DDBJ databases">
        <title>Draft Genome Sequence of Massilia arenosa sp. nov., a Novel Massilia Species Isolated from a Sandy-loam Maize Soil.</title>
        <authorList>
            <person name="Raths R."/>
            <person name="Peta V."/>
            <person name="Bucking H."/>
        </authorList>
    </citation>
    <scope>NUCLEOTIDE SEQUENCE [LARGE SCALE GENOMIC DNA]</scope>
    <source>
        <strain evidence="7 8">MC02</strain>
    </source>
</reference>
<dbReference type="GO" id="GO:0008320">
    <property type="term" value="F:protein transmembrane transporter activity"/>
    <property type="evidence" value="ECO:0007669"/>
    <property type="project" value="TreeGrafter"/>
</dbReference>
<name>A0A4Y9S7P6_9BURK</name>
<dbReference type="PANTHER" id="PTHR34597:SF6">
    <property type="entry name" value="BLR6126 PROTEIN"/>
    <property type="match status" value="1"/>
</dbReference>
<dbReference type="EMBL" id="SPVF01000219">
    <property type="protein sequence ID" value="TFW16073.1"/>
    <property type="molecule type" value="Genomic_DNA"/>
</dbReference>
<comment type="caution">
    <text evidence="7">The sequence shown here is derived from an EMBL/GenBank/DDBJ whole genome shotgun (WGS) entry which is preliminary data.</text>
</comment>
<proteinExistence type="predicted"/>